<evidence type="ECO:0000256" key="2">
    <source>
        <dbReference type="ARBA" id="ARBA00017035"/>
    </source>
</evidence>
<organism evidence="12 13">
    <name type="scientific">Striga asiatica</name>
    <name type="common">Asiatic witchweed</name>
    <name type="synonym">Buchnera asiatica</name>
    <dbReference type="NCBI Taxonomy" id="4170"/>
    <lineage>
        <taxon>Eukaryota</taxon>
        <taxon>Viridiplantae</taxon>
        <taxon>Streptophyta</taxon>
        <taxon>Embryophyta</taxon>
        <taxon>Tracheophyta</taxon>
        <taxon>Spermatophyta</taxon>
        <taxon>Magnoliopsida</taxon>
        <taxon>eudicotyledons</taxon>
        <taxon>Gunneridae</taxon>
        <taxon>Pentapetalae</taxon>
        <taxon>asterids</taxon>
        <taxon>lamiids</taxon>
        <taxon>Lamiales</taxon>
        <taxon>Orobanchaceae</taxon>
        <taxon>Buchnereae</taxon>
        <taxon>Striga</taxon>
    </lineage>
</organism>
<dbReference type="InterPro" id="IPR039768">
    <property type="entry name" value="Nmd3"/>
</dbReference>
<feature type="region of interest" description="Disordered" evidence="8">
    <location>
        <begin position="385"/>
        <end position="421"/>
    </location>
</feature>
<dbReference type="InterPro" id="IPR007064">
    <property type="entry name" value="Nmd3_N"/>
</dbReference>
<keyword evidence="3 7" id="KW-0813">Transport</keyword>
<feature type="domain" description="60S ribosomal export protein NMD3 SH3" evidence="11">
    <location>
        <begin position="241"/>
        <end position="275"/>
    </location>
</feature>
<feature type="compositionally biased region" description="Acidic residues" evidence="8">
    <location>
        <begin position="402"/>
        <end position="421"/>
    </location>
</feature>
<feature type="compositionally biased region" description="Basic and acidic residues" evidence="8">
    <location>
        <begin position="385"/>
        <end position="401"/>
    </location>
</feature>
<keyword evidence="13" id="KW-1185">Reference proteome</keyword>
<dbReference type="GO" id="GO:0000055">
    <property type="term" value="P:ribosomal large subunit export from nucleus"/>
    <property type="evidence" value="ECO:0007669"/>
    <property type="project" value="TreeGrafter"/>
</dbReference>
<evidence type="ECO:0000259" key="10">
    <source>
        <dbReference type="Pfam" id="PF21192"/>
    </source>
</evidence>
<evidence type="ECO:0000256" key="1">
    <source>
        <dbReference type="ARBA" id="ARBA00009794"/>
    </source>
</evidence>
<feature type="domain" description="Nmd3 N-terminal" evidence="9">
    <location>
        <begin position="11"/>
        <end position="212"/>
    </location>
</feature>
<comment type="similarity">
    <text evidence="1 7">Belongs to the NMD3 family.</text>
</comment>
<dbReference type="InterPro" id="IPR048898">
    <property type="entry name" value="OB_NMD3"/>
</dbReference>
<evidence type="ECO:0000256" key="8">
    <source>
        <dbReference type="SAM" id="MobiDB-lite"/>
    </source>
</evidence>
<dbReference type="OrthoDB" id="203821at2759"/>
<dbReference type="GO" id="GO:0005634">
    <property type="term" value="C:nucleus"/>
    <property type="evidence" value="ECO:0007669"/>
    <property type="project" value="UniProtKB-SubCell"/>
</dbReference>
<keyword evidence="4 7" id="KW-0963">Cytoplasm</keyword>
<gene>
    <name evidence="12" type="ORF">STAS_30751</name>
</gene>
<evidence type="ECO:0000256" key="3">
    <source>
        <dbReference type="ARBA" id="ARBA00022448"/>
    </source>
</evidence>
<evidence type="ECO:0000256" key="6">
    <source>
        <dbReference type="ARBA" id="ARBA00023242"/>
    </source>
</evidence>
<reference evidence="13" key="1">
    <citation type="journal article" date="2019" name="Curr. Biol.">
        <title>Genome Sequence of Striga asiatica Provides Insight into the Evolution of Plant Parasitism.</title>
        <authorList>
            <person name="Yoshida S."/>
            <person name="Kim S."/>
            <person name="Wafula E.K."/>
            <person name="Tanskanen J."/>
            <person name="Kim Y.M."/>
            <person name="Honaas L."/>
            <person name="Yang Z."/>
            <person name="Spallek T."/>
            <person name="Conn C.E."/>
            <person name="Ichihashi Y."/>
            <person name="Cheong K."/>
            <person name="Cui S."/>
            <person name="Der J.P."/>
            <person name="Gundlach H."/>
            <person name="Jiao Y."/>
            <person name="Hori C."/>
            <person name="Ishida J.K."/>
            <person name="Kasahara H."/>
            <person name="Kiba T."/>
            <person name="Kim M.S."/>
            <person name="Koo N."/>
            <person name="Laohavisit A."/>
            <person name="Lee Y.H."/>
            <person name="Lumba S."/>
            <person name="McCourt P."/>
            <person name="Mortimer J.C."/>
            <person name="Mutuku J.M."/>
            <person name="Nomura T."/>
            <person name="Sasaki-Sekimoto Y."/>
            <person name="Seto Y."/>
            <person name="Wang Y."/>
            <person name="Wakatake T."/>
            <person name="Sakakibara H."/>
            <person name="Demura T."/>
            <person name="Yamaguchi S."/>
            <person name="Yoneyama K."/>
            <person name="Manabe R.I."/>
            <person name="Nelson D.C."/>
            <person name="Schulman A.H."/>
            <person name="Timko M.P."/>
            <person name="dePamphilis C.W."/>
            <person name="Choi D."/>
            <person name="Shirasu K."/>
        </authorList>
    </citation>
    <scope>NUCLEOTIDE SEQUENCE [LARGE SCALE GENOMIC DNA]</scope>
    <source>
        <strain evidence="13">cv. UVA1</strain>
    </source>
</reference>
<dbReference type="AlphaFoldDB" id="A0A5A7RAC6"/>
<comment type="caution">
    <text evidence="12">The sequence shown here is derived from an EMBL/GenBank/DDBJ whole genome shotgun (WGS) entry which is preliminary data.</text>
</comment>
<evidence type="ECO:0000259" key="9">
    <source>
        <dbReference type="Pfam" id="PF04981"/>
    </source>
</evidence>
<comment type="subcellular location">
    <subcellularLocation>
        <location evidence="7">Cytoplasm</location>
    </subcellularLocation>
    <subcellularLocation>
        <location evidence="7">Nucleus</location>
    </subcellularLocation>
</comment>
<dbReference type="GO" id="GO:0015031">
    <property type="term" value="P:protein transport"/>
    <property type="evidence" value="ECO:0007669"/>
    <property type="project" value="UniProtKB-KW"/>
</dbReference>
<dbReference type="GO" id="GO:0005737">
    <property type="term" value="C:cytoplasm"/>
    <property type="evidence" value="ECO:0007669"/>
    <property type="project" value="UniProtKB-SubCell"/>
</dbReference>
<sequence length="421" mass="47061">MDQTLGSFFLCGQCGTHTRLNSSNLCLRCRRLIPDITAPVPKHVDLAFCPLCDSYKHPPSWAPTNLQPNELLSFLVKNLRGPSGARLVHSEFIWADYPLPRSVRVRFTFRKEGLDGLTVQACTVRYEVHEEACWPCLRARLDQNGLSGLVHIATQGPKTLLSLEPLLDAERRAAAVERWEGRATFLFEKRADAQDLVARLRGSALARVVRDELYASRVKITEMPLLVYAASVEVSSIRVGDLVCLPTGTSARFGNLGPFVICDEVGGDSVAFLDPLDSRRGFLDADKYWRLPFRAVMSREDLVEYVVLEVEDVFMDYRSRKYVAEVRVAPFSGSGEIEMSFDVKTHLGNDLKEGDYVLGYDLLGAGVLDRYRGVDVPNVVLVRKSDRVEKNPEEKDEGKSDGEEENKSEEEGEGEGEGENL</sequence>
<comment type="function">
    <text evidence="7">Acts as an adapter for the XPO1/CRM1-mediated export of the 60S ribosomal subunit.</text>
</comment>
<dbReference type="Proteomes" id="UP000325081">
    <property type="component" value="Unassembled WGS sequence"/>
</dbReference>
<evidence type="ECO:0000313" key="13">
    <source>
        <dbReference type="Proteomes" id="UP000325081"/>
    </source>
</evidence>
<dbReference type="PANTHER" id="PTHR12746:SF2">
    <property type="entry name" value="60S RIBOSOMAL EXPORT PROTEIN NMD3"/>
    <property type="match status" value="1"/>
</dbReference>
<dbReference type="GO" id="GO:0043023">
    <property type="term" value="F:ribosomal large subunit binding"/>
    <property type="evidence" value="ECO:0007669"/>
    <property type="project" value="InterPro"/>
</dbReference>
<dbReference type="Pfam" id="PF04981">
    <property type="entry name" value="NMD3"/>
    <property type="match status" value="1"/>
</dbReference>
<feature type="domain" description="60S ribosomal export protein NMD3 OB-fold" evidence="10">
    <location>
        <begin position="302"/>
        <end position="384"/>
    </location>
</feature>
<accession>A0A5A7RAC6</accession>
<dbReference type="PANTHER" id="PTHR12746">
    <property type="entry name" value="NONSENSE-MEDIATED MRNA DECAY PROTEIN 3"/>
    <property type="match status" value="1"/>
</dbReference>
<protein>
    <recommendedName>
        <fullName evidence="2 7">60S ribosomal export protein NMD3</fullName>
    </recommendedName>
</protein>
<evidence type="ECO:0000259" key="11">
    <source>
        <dbReference type="Pfam" id="PF21193"/>
    </source>
</evidence>
<name>A0A5A7RAC6_STRAF</name>
<dbReference type="Pfam" id="PF21192">
    <property type="entry name" value="OB_NMD3"/>
    <property type="match status" value="1"/>
</dbReference>
<keyword evidence="5 7" id="KW-0653">Protein transport</keyword>
<proteinExistence type="inferred from homology"/>
<evidence type="ECO:0000256" key="4">
    <source>
        <dbReference type="ARBA" id="ARBA00022490"/>
    </source>
</evidence>
<dbReference type="Pfam" id="PF21193">
    <property type="entry name" value="NMD_SH3"/>
    <property type="match status" value="1"/>
</dbReference>
<dbReference type="InterPro" id="IPR048899">
    <property type="entry name" value="NMD_SH3"/>
</dbReference>
<evidence type="ECO:0000313" key="12">
    <source>
        <dbReference type="EMBL" id="GER53251.1"/>
    </source>
</evidence>
<dbReference type="EMBL" id="BKCP01010515">
    <property type="protein sequence ID" value="GER53251.1"/>
    <property type="molecule type" value="Genomic_DNA"/>
</dbReference>
<keyword evidence="6 7" id="KW-0539">Nucleus</keyword>
<evidence type="ECO:0000256" key="5">
    <source>
        <dbReference type="ARBA" id="ARBA00022927"/>
    </source>
</evidence>
<evidence type="ECO:0000256" key="7">
    <source>
        <dbReference type="RuleBase" id="RU364108"/>
    </source>
</evidence>